<sequence>MSFKPLPASSVIPGHIRADGRFVCDVPLANGELCGTDLKNDGDSIRSHKHKCKKHPDYKPETRKMPFAESQHGKKTPARTTSCVHCDNAVECKTPYSLVTHYRANPETHNNLRTEAEIFASYPQLRLELHTMS</sequence>
<dbReference type="EMBL" id="JAQQWM010000009">
    <property type="protein sequence ID" value="KAK8048005.1"/>
    <property type="molecule type" value="Genomic_DNA"/>
</dbReference>
<feature type="region of interest" description="Disordered" evidence="1">
    <location>
        <begin position="45"/>
        <end position="80"/>
    </location>
</feature>
<evidence type="ECO:0000256" key="1">
    <source>
        <dbReference type="SAM" id="MobiDB-lite"/>
    </source>
</evidence>
<accession>A0ABR1TQ42</accession>
<reference evidence="2 3" key="1">
    <citation type="submission" date="2023-01" db="EMBL/GenBank/DDBJ databases">
        <title>Analysis of 21 Apiospora genomes using comparative genomics revels a genus with tremendous synthesis potential of carbohydrate active enzymes and secondary metabolites.</title>
        <authorList>
            <person name="Sorensen T."/>
        </authorList>
    </citation>
    <scope>NUCLEOTIDE SEQUENCE [LARGE SCALE GENOMIC DNA]</scope>
    <source>
        <strain evidence="2 3">CBS 83171</strain>
    </source>
</reference>
<evidence type="ECO:0008006" key="4">
    <source>
        <dbReference type="Google" id="ProtNLM"/>
    </source>
</evidence>
<proteinExistence type="predicted"/>
<comment type="caution">
    <text evidence="2">The sequence shown here is derived from an EMBL/GenBank/DDBJ whole genome shotgun (WGS) entry which is preliminary data.</text>
</comment>
<organism evidence="2 3">
    <name type="scientific">Apiospora saccharicola</name>
    <dbReference type="NCBI Taxonomy" id="335842"/>
    <lineage>
        <taxon>Eukaryota</taxon>
        <taxon>Fungi</taxon>
        <taxon>Dikarya</taxon>
        <taxon>Ascomycota</taxon>
        <taxon>Pezizomycotina</taxon>
        <taxon>Sordariomycetes</taxon>
        <taxon>Xylariomycetidae</taxon>
        <taxon>Amphisphaeriales</taxon>
        <taxon>Apiosporaceae</taxon>
        <taxon>Apiospora</taxon>
    </lineage>
</organism>
<dbReference type="Proteomes" id="UP001446871">
    <property type="component" value="Unassembled WGS sequence"/>
</dbReference>
<feature type="compositionally biased region" description="Basic and acidic residues" evidence="1">
    <location>
        <begin position="55"/>
        <end position="66"/>
    </location>
</feature>
<protein>
    <recommendedName>
        <fullName evidence="4">C2H2-type domain-containing protein</fullName>
    </recommendedName>
</protein>
<evidence type="ECO:0000313" key="3">
    <source>
        <dbReference type="Proteomes" id="UP001446871"/>
    </source>
</evidence>
<gene>
    <name evidence="2" type="ORF">PG996_016069</name>
</gene>
<name>A0ABR1TQ42_9PEZI</name>
<keyword evidence="3" id="KW-1185">Reference proteome</keyword>
<evidence type="ECO:0000313" key="2">
    <source>
        <dbReference type="EMBL" id="KAK8048005.1"/>
    </source>
</evidence>